<feature type="compositionally biased region" description="Basic and acidic residues" evidence="1">
    <location>
        <begin position="54"/>
        <end position="67"/>
    </location>
</feature>
<organism evidence="2 3">
    <name type="scientific">Iphiclides podalirius</name>
    <name type="common">scarce swallowtail</name>
    <dbReference type="NCBI Taxonomy" id="110791"/>
    <lineage>
        <taxon>Eukaryota</taxon>
        <taxon>Metazoa</taxon>
        <taxon>Ecdysozoa</taxon>
        <taxon>Arthropoda</taxon>
        <taxon>Hexapoda</taxon>
        <taxon>Insecta</taxon>
        <taxon>Pterygota</taxon>
        <taxon>Neoptera</taxon>
        <taxon>Endopterygota</taxon>
        <taxon>Lepidoptera</taxon>
        <taxon>Glossata</taxon>
        <taxon>Ditrysia</taxon>
        <taxon>Papilionoidea</taxon>
        <taxon>Papilionidae</taxon>
        <taxon>Papilioninae</taxon>
        <taxon>Iphiclides</taxon>
    </lineage>
</organism>
<feature type="region of interest" description="Disordered" evidence="1">
    <location>
        <begin position="54"/>
        <end position="76"/>
    </location>
</feature>
<name>A0ABN8ITI5_9NEOP</name>
<dbReference type="EMBL" id="OW152815">
    <property type="protein sequence ID" value="CAH2063210.1"/>
    <property type="molecule type" value="Genomic_DNA"/>
</dbReference>
<evidence type="ECO:0000256" key="1">
    <source>
        <dbReference type="SAM" id="MobiDB-lite"/>
    </source>
</evidence>
<dbReference type="Proteomes" id="UP000837857">
    <property type="component" value="Chromosome 3"/>
</dbReference>
<sequence>MIREISTDIIFLKTERNTFGYSIRVYAHIGIGAISAVRRVCRQFSNLHSKVRYESERGANRPRRGEVDWGAGAGGRTRTYEKAGGALGVGGVGGVGGKHAVSRDPLISCANKPAATLTSSAAALA</sequence>
<evidence type="ECO:0000313" key="3">
    <source>
        <dbReference type="Proteomes" id="UP000837857"/>
    </source>
</evidence>
<feature type="non-terminal residue" evidence="2">
    <location>
        <position position="125"/>
    </location>
</feature>
<reference evidence="2" key="1">
    <citation type="submission" date="2022-03" db="EMBL/GenBank/DDBJ databases">
        <authorList>
            <person name="Martin H S."/>
        </authorList>
    </citation>
    <scope>NUCLEOTIDE SEQUENCE</scope>
</reference>
<gene>
    <name evidence="2" type="ORF">IPOD504_LOCUS12421</name>
</gene>
<proteinExistence type="predicted"/>
<evidence type="ECO:0000313" key="2">
    <source>
        <dbReference type="EMBL" id="CAH2063210.1"/>
    </source>
</evidence>
<protein>
    <submittedName>
        <fullName evidence="2">Uncharacterized protein</fullName>
    </submittedName>
</protein>
<accession>A0ABN8ITI5</accession>
<keyword evidence="3" id="KW-1185">Reference proteome</keyword>